<organism evidence="1 2">
    <name type="scientific">Penicillium subrubescens</name>
    <dbReference type="NCBI Taxonomy" id="1316194"/>
    <lineage>
        <taxon>Eukaryota</taxon>
        <taxon>Fungi</taxon>
        <taxon>Dikarya</taxon>
        <taxon>Ascomycota</taxon>
        <taxon>Pezizomycotina</taxon>
        <taxon>Eurotiomycetes</taxon>
        <taxon>Eurotiomycetidae</taxon>
        <taxon>Eurotiales</taxon>
        <taxon>Aspergillaceae</taxon>
        <taxon>Penicillium</taxon>
    </lineage>
</organism>
<sequence length="151" mass="18077">MERELELEVRIYMSRGRWFAVYLHRQTVRIRYGPMTNRTNIYDGLEDVVRAAIFLSEDQAELAVEPYGIHRVNQRFTNLTHLRLLSSDPLFSSEESHTYAQTSLEAVVRIRQQYCNERNNSLLLWDQRLATWFITSFNRFDTLIVHYQKQC</sequence>
<evidence type="ECO:0000313" key="1">
    <source>
        <dbReference type="EMBL" id="OKP09472.1"/>
    </source>
</evidence>
<reference evidence="1 2" key="1">
    <citation type="submission" date="2016-10" db="EMBL/GenBank/DDBJ databases">
        <title>Genome sequence of the ascomycete fungus Penicillium subrubescens.</title>
        <authorList>
            <person name="De Vries R.P."/>
            <person name="Peng M."/>
            <person name="Dilokpimol A."/>
            <person name="Hilden K."/>
            <person name="Makela M.R."/>
            <person name="Grigoriev I."/>
            <person name="Riley R."/>
            <person name="Granchi Z."/>
        </authorList>
    </citation>
    <scope>NUCLEOTIDE SEQUENCE [LARGE SCALE GENOMIC DNA]</scope>
    <source>
        <strain evidence="1 2">CBS 132785</strain>
    </source>
</reference>
<dbReference type="EMBL" id="MNBE01000516">
    <property type="protein sequence ID" value="OKP09472.1"/>
    <property type="molecule type" value="Genomic_DNA"/>
</dbReference>
<evidence type="ECO:0000313" key="2">
    <source>
        <dbReference type="Proteomes" id="UP000186955"/>
    </source>
</evidence>
<dbReference type="AlphaFoldDB" id="A0A1Q5UAH2"/>
<gene>
    <name evidence="1" type="ORF">PENSUB_5179</name>
</gene>
<protein>
    <submittedName>
        <fullName evidence="1">Uncharacterized protein</fullName>
    </submittedName>
</protein>
<accession>A0A1Q5UAH2</accession>
<comment type="caution">
    <text evidence="1">The sequence shown here is derived from an EMBL/GenBank/DDBJ whole genome shotgun (WGS) entry which is preliminary data.</text>
</comment>
<name>A0A1Q5UAH2_9EURO</name>
<dbReference type="Proteomes" id="UP000186955">
    <property type="component" value="Unassembled WGS sequence"/>
</dbReference>
<proteinExistence type="predicted"/>
<keyword evidence="2" id="KW-1185">Reference proteome</keyword>
<dbReference type="OrthoDB" id="4293980at2759"/>